<proteinExistence type="predicted"/>
<evidence type="ECO:0000313" key="2">
    <source>
        <dbReference type="Proteomes" id="UP000003604"/>
    </source>
</evidence>
<name>D0IAB0_GRIHO</name>
<evidence type="ECO:0000313" key="1">
    <source>
        <dbReference type="EMBL" id="EEY70828.1"/>
    </source>
</evidence>
<protein>
    <submittedName>
        <fullName evidence="1">Uncharacterized protein</fullName>
    </submittedName>
</protein>
<keyword evidence="2" id="KW-1185">Reference proteome</keyword>
<dbReference type="Proteomes" id="UP000003604">
    <property type="component" value="Unassembled WGS sequence"/>
</dbReference>
<sequence length="37" mass="3819">MISLPCPARVLVSVRQITKGIAKAVSGAGMSDFIGMI</sequence>
<comment type="caution">
    <text evidence="1">The sequence shown here is derived from an EMBL/GenBank/DDBJ whole genome shotgun (WGS) entry which is preliminary data.</text>
</comment>
<gene>
    <name evidence="1" type="ORF">VHA_002687</name>
</gene>
<dbReference type="AlphaFoldDB" id="D0IAB0"/>
<accession>D0IAB0</accession>
<organism evidence="1 2">
    <name type="scientific">Grimontia hollisae CIP 101886</name>
    <dbReference type="NCBI Taxonomy" id="675812"/>
    <lineage>
        <taxon>Bacteria</taxon>
        <taxon>Pseudomonadati</taxon>
        <taxon>Pseudomonadota</taxon>
        <taxon>Gammaproteobacteria</taxon>
        <taxon>Vibrionales</taxon>
        <taxon>Vibrionaceae</taxon>
        <taxon>Grimontia</taxon>
    </lineage>
</organism>
<reference evidence="1 2" key="1">
    <citation type="submission" date="2009-10" db="EMBL/GenBank/DDBJ databases">
        <authorList>
            <consortium name="Los Alamos National Laboratory (LANL)"/>
            <consortium name="National Microbial Pathogen Data Resource (NMPDR)"/>
            <person name="Saunders E.H."/>
            <person name="Munk A.C."/>
            <person name="Tapia R."/>
            <person name="Green L."/>
            <person name="Rogers Y."/>
            <person name="Detter J.C."/>
            <person name="Bruce D."/>
            <person name="Brettin T.S."/>
            <person name="Colwell R.R."/>
            <person name="Huq A."/>
            <person name="Grim C.J."/>
            <person name="Hasan N.A."/>
            <person name="Bartels D."/>
            <person name="Vonstein V."/>
        </authorList>
    </citation>
    <scope>NUCLEOTIDE SEQUENCE [LARGE SCALE GENOMIC DNA]</scope>
    <source>
        <strain evidence="1 2">CIP 101886</strain>
    </source>
</reference>
<dbReference type="EMBL" id="ADAQ01000013">
    <property type="protein sequence ID" value="EEY70828.1"/>
    <property type="molecule type" value="Genomic_DNA"/>
</dbReference>